<dbReference type="PRINTS" id="PR00080">
    <property type="entry name" value="SDRFAMILY"/>
</dbReference>
<dbReference type="PANTHER" id="PTHR42760">
    <property type="entry name" value="SHORT-CHAIN DEHYDROGENASES/REDUCTASES FAMILY MEMBER"/>
    <property type="match status" value="1"/>
</dbReference>
<gene>
    <name evidence="5" type="primary">tsaC1</name>
    <name evidence="4" type="ORF">CLV79_103146</name>
    <name evidence="5" type="ORF">LOS8367_00253</name>
</gene>
<dbReference type="InterPro" id="IPR057326">
    <property type="entry name" value="KR_dom"/>
</dbReference>
<dbReference type="AlphaFoldDB" id="A0A1X6YE11"/>
<evidence type="ECO:0000259" key="3">
    <source>
        <dbReference type="SMART" id="SM00822"/>
    </source>
</evidence>
<dbReference type="InterPro" id="IPR002347">
    <property type="entry name" value="SDR_fam"/>
</dbReference>
<dbReference type="NCBIfam" id="NF005559">
    <property type="entry name" value="PRK07231.1"/>
    <property type="match status" value="1"/>
</dbReference>
<reference evidence="4 7" key="2">
    <citation type="submission" date="2018-03" db="EMBL/GenBank/DDBJ databases">
        <title>Genomic Encyclopedia of Archaeal and Bacterial Type Strains, Phase II (KMG-II): from individual species to whole genera.</title>
        <authorList>
            <person name="Goeker M."/>
        </authorList>
    </citation>
    <scope>NUCLEOTIDE SEQUENCE [LARGE SCALE GENOMIC DNA]</scope>
    <source>
        <strain evidence="4 7">DSM 29956</strain>
    </source>
</reference>
<feature type="domain" description="Ketoreductase" evidence="3">
    <location>
        <begin position="6"/>
        <end position="186"/>
    </location>
</feature>
<dbReference type="RefSeq" id="WP_085894629.1">
    <property type="nucleotide sequence ID" value="NZ_FWFY01000001.1"/>
</dbReference>
<evidence type="ECO:0000313" key="7">
    <source>
        <dbReference type="Proteomes" id="UP000240624"/>
    </source>
</evidence>
<sequence>MRYKGKTVLVTGAASGIGAATARRFSREGANVVLSDTDSDKLAQVVRDLPAAHTRTITGDIAKPADCEAMVTTAVENFGGLDILVANAGFAVMGPMEEVSDENFAGVIENNLTGTYRTIKAAWEPLKKSKGTIIATSSVSGMRGDFGAFAYATSKAGISNLVRSLALDFQRHGIRVNAVAPGFTETGLTADMMNNAKFLERMHSRIPMGRDGQPEEIAGVVAFLASEDASFVNGVILPVDGGLTASNGQPPLA</sequence>
<dbReference type="Gene3D" id="3.40.50.720">
    <property type="entry name" value="NAD(P)-binding Rossmann-like Domain"/>
    <property type="match status" value="1"/>
</dbReference>
<comment type="similarity">
    <text evidence="1">Belongs to the short-chain dehydrogenases/reductases (SDR) family.</text>
</comment>
<dbReference type="GO" id="GO:0018482">
    <property type="term" value="F:4-formylbenzenesulfonate dehydrogenase activity"/>
    <property type="evidence" value="ECO:0007669"/>
    <property type="project" value="UniProtKB-EC"/>
</dbReference>
<reference evidence="5 6" key="1">
    <citation type="submission" date="2017-03" db="EMBL/GenBank/DDBJ databases">
        <authorList>
            <person name="Afonso C.L."/>
            <person name="Miller P.J."/>
            <person name="Scott M.A."/>
            <person name="Spackman E."/>
            <person name="Goraichik I."/>
            <person name="Dimitrov K.M."/>
            <person name="Suarez D.L."/>
            <person name="Swayne D.E."/>
        </authorList>
    </citation>
    <scope>NUCLEOTIDE SEQUENCE [LARGE SCALE GENOMIC DNA]</scope>
    <source>
        <strain evidence="5 6">CECT 8367</strain>
    </source>
</reference>
<dbReference type="PANTHER" id="PTHR42760:SF133">
    <property type="entry name" value="3-OXOACYL-[ACYL-CARRIER-PROTEIN] REDUCTASE"/>
    <property type="match status" value="1"/>
</dbReference>
<dbReference type="PRINTS" id="PR00081">
    <property type="entry name" value="GDHRDH"/>
</dbReference>
<dbReference type="EMBL" id="PYGB01000003">
    <property type="protein sequence ID" value="PSK87099.1"/>
    <property type="molecule type" value="Genomic_DNA"/>
</dbReference>
<dbReference type="Proteomes" id="UP000193495">
    <property type="component" value="Unassembled WGS sequence"/>
</dbReference>
<organism evidence="5 6">
    <name type="scientific">Limimaricola soesokkakensis</name>
    <dbReference type="NCBI Taxonomy" id="1343159"/>
    <lineage>
        <taxon>Bacteria</taxon>
        <taxon>Pseudomonadati</taxon>
        <taxon>Pseudomonadota</taxon>
        <taxon>Alphaproteobacteria</taxon>
        <taxon>Rhodobacterales</taxon>
        <taxon>Paracoccaceae</taxon>
        <taxon>Limimaricola</taxon>
    </lineage>
</organism>
<dbReference type="InterPro" id="IPR036291">
    <property type="entry name" value="NAD(P)-bd_dom_sf"/>
</dbReference>
<evidence type="ECO:0000256" key="2">
    <source>
        <dbReference type="ARBA" id="ARBA00023002"/>
    </source>
</evidence>
<dbReference type="EC" id="1.2.1.62" evidence="5"/>
<keyword evidence="7" id="KW-1185">Reference proteome</keyword>
<evidence type="ECO:0000313" key="5">
    <source>
        <dbReference type="EMBL" id="SLN16759.1"/>
    </source>
</evidence>
<dbReference type="SMART" id="SM00822">
    <property type="entry name" value="PKS_KR"/>
    <property type="match status" value="1"/>
</dbReference>
<dbReference type="CDD" id="cd05233">
    <property type="entry name" value="SDR_c"/>
    <property type="match status" value="1"/>
</dbReference>
<dbReference type="PROSITE" id="PS00061">
    <property type="entry name" value="ADH_SHORT"/>
    <property type="match status" value="1"/>
</dbReference>
<evidence type="ECO:0000313" key="4">
    <source>
        <dbReference type="EMBL" id="PSK87099.1"/>
    </source>
</evidence>
<dbReference type="FunFam" id="3.40.50.720:FF:000084">
    <property type="entry name" value="Short-chain dehydrogenase reductase"/>
    <property type="match status" value="1"/>
</dbReference>
<accession>A0A1X6YE11</accession>
<proteinExistence type="inferred from homology"/>
<dbReference type="SUPFAM" id="SSF51735">
    <property type="entry name" value="NAD(P)-binding Rossmann-fold domains"/>
    <property type="match status" value="1"/>
</dbReference>
<protein>
    <submittedName>
        <fullName evidence="5">4-formylbenzenesulfonate dehydrogenase TsaC1/TsaC2</fullName>
        <ecNumber evidence="5">1.2.1.62</ecNumber>
    </submittedName>
    <submittedName>
        <fullName evidence="4">Meso-butanediol dehydrogenase/(S,S)-butanediol dehydrogenase/diacetyl reductase</fullName>
    </submittedName>
</protein>
<dbReference type="Proteomes" id="UP000240624">
    <property type="component" value="Unassembled WGS sequence"/>
</dbReference>
<dbReference type="Pfam" id="PF13561">
    <property type="entry name" value="adh_short_C2"/>
    <property type="match status" value="1"/>
</dbReference>
<dbReference type="EMBL" id="FWFY01000001">
    <property type="protein sequence ID" value="SLN16759.1"/>
    <property type="molecule type" value="Genomic_DNA"/>
</dbReference>
<evidence type="ECO:0000256" key="1">
    <source>
        <dbReference type="ARBA" id="ARBA00006484"/>
    </source>
</evidence>
<evidence type="ECO:0000313" key="6">
    <source>
        <dbReference type="Proteomes" id="UP000193495"/>
    </source>
</evidence>
<name>A0A1X6YE11_9RHOB</name>
<dbReference type="OrthoDB" id="9797020at2"/>
<dbReference type="GO" id="GO:0016616">
    <property type="term" value="F:oxidoreductase activity, acting on the CH-OH group of donors, NAD or NADP as acceptor"/>
    <property type="evidence" value="ECO:0007669"/>
    <property type="project" value="TreeGrafter"/>
</dbReference>
<keyword evidence="2 5" id="KW-0560">Oxidoreductase</keyword>
<dbReference type="InterPro" id="IPR020904">
    <property type="entry name" value="Sc_DH/Rdtase_CS"/>
</dbReference>